<evidence type="ECO:0000256" key="3">
    <source>
        <dbReference type="ARBA" id="ARBA00022475"/>
    </source>
</evidence>
<dbReference type="eggNOG" id="arCOG04386">
    <property type="taxonomic scope" value="Archaea"/>
</dbReference>
<evidence type="ECO:0000256" key="6">
    <source>
        <dbReference type="ARBA" id="ARBA00023136"/>
    </source>
</evidence>
<feature type="transmembrane region" description="Helical" evidence="7">
    <location>
        <begin position="129"/>
        <end position="148"/>
    </location>
</feature>
<dbReference type="KEGG" id="rci:RCIX1782"/>
<feature type="transmembrane region" description="Helical" evidence="7">
    <location>
        <begin position="418"/>
        <end position="446"/>
    </location>
</feature>
<evidence type="ECO:0000256" key="2">
    <source>
        <dbReference type="ARBA" id="ARBA00022448"/>
    </source>
</evidence>
<accession>Q0W3Q9</accession>
<evidence type="ECO:0000256" key="7">
    <source>
        <dbReference type="SAM" id="Phobius"/>
    </source>
</evidence>
<dbReference type="AlphaFoldDB" id="Q0W3Q9"/>
<feature type="transmembrane region" description="Helical" evidence="7">
    <location>
        <begin position="381"/>
        <end position="398"/>
    </location>
</feature>
<evidence type="ECO:0000256" key="4">
    <source>
        <dbReference type="ARBA" id="ARBA00022692"/>
    </source>
</evidence>
<feature type="transmembrane region" description="Helical" evidence="7">
    <location>
        <begin position="155"/>
        <end position="175"/>
    </location>
</feature>
<dbReference type="PANTHER" id="PTHR30003">
    <property type="entry name" value="L-LACTATE PERMEASE"/>
    <property type="match status" value="1"/>
</dbReference>
<keyword evidence="6 7" id="KW-0472">Membrane</keyword>
<evidence type="ECO:0000256" key="5">
    <source>
        <dbReference type="ARBA" id="ARBA00022989"/>
    </source>
</evidence>
<feature type="transmembrane region" description="Helical" evidence="7">
    <location>
        <begin position="187"/>
        <end position="207"/>
    </location>
</feature>
<dbReference type="Proteomes" id="UP000000663">
    <property type="component" value="Chromosome"/>
</dbReference>
<dbReference type="OrthoDB" id="213326at2157"/>
<protein>
    <submittedName>
        <fullName evidence="8">L-lactate permease</fullName>
    </submittedName>
</protein>
<feature type="transmembrane region" description="Helical" evidence="7">
    <location>
        <begin position="296"/>
        <end position="315"/>
    </location>
</feature>
<dbReference type="Pfam" id="PF02652">
    <property type="entry name" value="Lactate_perm"/>
    <property type="match status" value="1"/>
</dbReference>
<dbReference type="PATRIC" id="fig|351160.9.peg.1292"/>
<comment type="subcellular location">
    <subcellularLocation>
        <location evidence="1">Cell membrane</location>
        <topology evidence="1">Multi-pass membrane protein</topology>
    </subcellularLocation>
</comment>
<gene>
    <name evidence="8" type="primary">lldP-1</name>
    <name evidence="8" type="ORF">RCIX1782</name>
</gene>
<keyword evidence="9" id="KW-1185">Reference proteome</keyword>
<organism evidence="8 9">
    <name type="scientific">Methanocella arvoryzae (strain DSM 22066 / NBRC 105507 / MRE50)</name>
    <dbReference type="NCBI Taxonomy" id="351160"/>
    <lineage>
        <taxon>Archaea</taxon>
        <taxon>Methanobacteriati</taxon>
        <taxon>Methanobacteriota</taxon>
        <taxon>Stenosarchaea group</taxon>
        <taxon>Methanomicrobia</taxon>
        <taxon>Methanocellales</taxon>
        <taxon>Methanocellaceae</taxon>
        <taxon>Methanocella</taxon>
    </lineage>
</organism>
<keyword evidence="5 7" id="KW-1133">Transmembrane helix</keyword>
<feature type="transmembrane region" description="Helical" evidence="7">
    <location>
        <begin position="239"/>
        <end position="257"/>
    </location>
</feature>
<reference evidence="8 9" key="1">
    <citation type="journal article" date="2006" name="Science">
        <title>Genome of rice cluster I archaea -- the key methane producers in the rice rhizosphere.</title>
        <authorList>
            <person name="Erkel C."/>
            <person name="Kube M."/>
            <person name="Reinhardt R."/>
            <person name="Liesack W."/>
        </authorList>
    </citation>
    <scope>NUCLEOTIDE SEQUENCE [LARGE SCALE GENOMIC DNA]</scope>
    <source>
        <strain evidence="9">DSM 22066 / NBRC 105507 / MRE50</strain>
    </source>
</reference>
<feature type="transmembrane region" description="Helical" evidence="7">
    <location>
        <begin position="344"/>
        <end position="361"/>
    </location>
</feature>
<feature type="transmembrane region" description="Helical" evidence="7">
    <location>
        <begin position="214"/>
        <end position="233"/>
    </location>
</feature>
<keyword evidence="2" id="KW-0813">Transport</keyword>
<dbReference type="GO" id="GO:0005886">
    <property type="term" value="C:plasma membrane"/>
    <property type="evidence" value="ECO:0007669"/>
    <property type="project" value="UniProtKB-SubCell"/>
</dbReference>
<keyword evidence="3" id="KW-1003">Cell membrane</keyword>
<sequence length="542" mass="56655">MDIAGLIISLLPLLVVFTGIVLFKKSGSVMVIVALALTAFLAWWYFNTGLDIIYGGIVMGVLKSLGIGITVVFAMFMVFLMQVTGALNRISDAIHRVAGNKEEKALFVGMGFGSFVTALGLVTPALFPPLLVAMGFTPVAAIAIACLGYDPLCSFALLSLPITLPASAAAGMGIPITEHSFAMNISIYLPVISVLFAFAILIVVGGMEAMKRSWVPALLSGLVISLTALVLVYTQIVPLSIVGVVAGSASMLSLYLYHIAGQYLGKKEVALQETAKQPAMADGGARATGISLVKALSPWVILILLVSIASVPQIAGILKGVPGNLEVITAFANQKVDLDILSQAYTWILVASVIGIFTLGASKAQVSQALDLTVKRFFSPFMTYTMFFCIAYIMYYSGGSVIGGQFVPTSVLEANMDGIIGVALAAAFGAYYGLVAPIPGFIGCVIGGSETSSNIMFAKIQNVAVSQTIGAEKFALAFGSLAVAGGIASAITPSKIYNACAVLGESSRTESEVMKINIWVALGLTAVTCIMTFFFLKVGIGF</sequence>
<dbReference type="GO" id="GO:0015129">
    <property type="term" value="F:lactate transmembrane transporter activity"/>
    <property type="evidence" value="ECO:0007669"/>
    <property type="project" value="InterPro"/>
</dbReference>
<dbReference type="PANTHER" id="PTHR30003:SF2">
    <property type="entry name" value="L-LACTATE PERMEASE"/>
    <property type="match status" value="1"/>
</dbReference>
<dbReference type="GO" id="GO:0015295">
    <property type="term" value="F:solute:proton symporter activity"/>
    <property type="evidence" value="ECO:0007669"/>
    <property type="project" value="TreeGrafter"/>
</dbReference>
<proteinExistence type="predicted"/>
<feature type="transmembrane region" description="Helical" evidence="7">
    <location>
        <begin position="516"/>
        <end position="536"/>
    </location>
</feature>
<evidence type="ECO:0000313" key="8">
    <source>
        <dbReference type="EMBL" id="CAJ36984.1"/>
    </source>
</evidence>
<keyword evidence="4 7" id="KW-0812">Transmembrane</keyword>
<dbReference type="STRING" id="351160.RCIX1782"/>
<name>Q0W3Q9_METAR</name>
<dbReference type="EMBL" id="AM114193">
    <property type="protein sequence ID" value="CAJ36984.1"/>
    <property type="molecule type" value="Genomic_DNA"/>
</dbReference>
<evidence type="ECO:0000256" key="1">
    <source>
        <dbReference type="ARBA" id="ARBA00004651"/>
    </source>
</evidence>
<feature type="transmembrane region" description="Helical" evidence="7">
    <location>
        <begin position="28"/>
        <end position="46"/>
    </location>
</feature>
<dbReference type="GeneID" id="5142664"/>
<feature type="transmembrane region" description="Helical" evidence="7">
    <location>
        <begin position="105"/>
        <end position="123"/>
    </location>
</feature>
<feature type="transmembrane region" description="Helical" evidence="7">
    <location>
        <begin position="6"/>
        <end position="23"/>
    </location>
</feature>
<dbReference type="RefSeq" id="WP_012035583.1">
    <property type="nucleotide sequence ID" value="NC_009464.1"/>
</dbReference>
<dbReference type="InterPro" id="IPR003804">
    <property type="entry name" value="Lactate_perm"/>
</dbReference>
<feature type="transmembrane region" description="Helical" evidence="7">
    <location>
        <begin position="52"/>
        <end position="80"/>
    </location>
</feature>
<evidence type="ECO:0000313" key="9">
    <source>
        <dbReference type="Proteomes" id="UP000000663"/>
    </source>
</evidence>